<gene>
    <name evidence="2" type="ORF">CEXT_411271</name>
</gene>
<dbReference type="InterPro" id="IPR002073">
    <property type="entry name" value="PDEase_catalytic_dom"/>
</dbReference>
<accession>A0AAV4YGP2</accession>
<proteinExistence type="predicted"/>
<protein>
    <recommendedName>
        <fullName evidence="1">PDEase domain-containing protein</fullName>
    </recommendedName>
</protein>
<evidence type="ECO:0000313" key="2">
    <source>
        <dbReference type="EMBL" id="GIZ05377.1"/>
    </source>
</evidence>
<evidence type="ECO:0000313" key="3">
    <source>
        <dbReference type="Proteomes" id="UP001054945"/>
    </source>
</evidence>
<dbReference type="InterPro" id="IPR036971">
    <property type="entry name" value="PDEase_catalytic_dom_sf"/>
</dbReference>
<comment type="caution">
    <text evidence="2">The sequence shown here is derived from an EMBL/GenBank/DDBJ whole genome shotgun (WGS) entry which is preliminary data.</text>
</comment>
<dbReference type="PROSITE" id="PS51845">
    <property type="entry name" value="PDEASE_I_2"/>
    <property type="match status" value="1"/>
</dbReference>
<feature type="domain" description="PDEase" evidence="1">
    <location>
        <begin position="1"/>
        <end position="40"/>
    </location>
</feature>
<dbReference type="GO" id="GO:0007165">
    <property type="term" value="P:signal transduction"/>
    <property type="evidence" value="ECO:0007669"/>
    <property type="project" value="InterPro"/>
</dbReference>
<name>A0AAV4YGP2_CAEEX</name>
<organism evidence="2 3">
    <name type="scientific">Caerostris extrusa</name>
    <name type="common">Bark spider</name>
    <name type="synonym">Caerostris bankana</name>
    <dbReference type="NCBI Taxonomy" id="172846"/>
    <lineage>
        <taxon>Eukaryota</taxon>
        <taxon>Metazoa</taxon>
        <taxon>Ecdysozoa</taxon>
        <taxon>Arthropoda</taxon>
        <taxon>Chelicerata</taxon>
        <taxon>Arachnida</taxon>
        <taxon>Araneae</taxon>
        <taxon>Araneomorphae</taxon>
        <taxon>Entelegynae</taxon>
        <taxon>Araneoidea</taxon>
        <taxon>Araneidae</taxon>
        <taxon>Caerostris</taxon>
    </lineage>
</organism>
<sequence>MARSGNYNWKAEENRELLRAMLMTACDIGAITKPWEVQKK</sequence>
<dbReference type="SUPFAM" id="SSF109604">
    <property type="entry name" value="HD-domain/PDEase-like"/>
    <property type="match status" value="1"/>
</dbReference>
<dbReference type="GO" id="GO:0004114">
    <property type="term" value="F:3',5'-cyclic-nucleotide phosphodiesterase activity"/>
    <property type="evidence" value="ECO:0007669"/>
    <property type="project" value="InterPro"/>
</dbReference>
<dbReference type="Proteomes" id="UP001054945">
    <property type="component" value="Unassembled WGS sequence"/>
</dbReference>
<dbReference type="Gene3D" id="1.10.1300.10">
    <property type="entry name" value="3'5'-cyclic nucleotide phosphodiesterase, catalytic domain"/>
    <property type="match status" value="1"/>
</dbReference>
<keyword evidence="3" id="KW-1185">Reference proteome</keyword>
<dbReference type="EMBL" id="BPLR01019304">
    <property type="protein sequence ID" value="GIZ05377.1"/>
    <property type="molecule type" value="Genomic_DNA"/>
</dbReference>
<dbReference type="AlphaFoldDB" id="A0AAV4YGP2"/>
<feature type="non-terminal residue" evidence="2">
    <location>
        <position position="40"/>
    </location>
</feature>
<dbReference type="Pfam" id="PF00233">
    <property type="entry name" value="PDEase_I"/>
    <property type="match status" value="1"/>
</dbReference>
<evidence type="ECO:0000259" key="1">
    <source>
        <dbReference type="PROSITE" id="PS51845"/>
    </source>
</evidence>
<reference evidence="2 3" key="1">
    <citation type="submission" date="2021-06" db="EMBL/GenBank/DDBJ databases">
        <title>Caerostris extrusa draft genome.</title>
        <authorList>
            <person name="Kono N."/>
            <person name="Arakawa K."/>
        </authorList>
    </citation>
    <scope>NUCLEOTIDE SEQUENCE [LARGE SCALE GENOMIC DNA]</scope>
</reference>